<organism evidence="2 3">
    <name type="scientific">Aquarana catesbeiana</name>
    <name type="common">American bullfrog</name>
    <name type="synonym">Rana catesbeiana</name>
    <dbReference type="NCBI Taxonomy" id="8400"/>
    <lineage>
        <taxon>Eukaryota</taxon>
        <taxon>Metazoa</taxon>
        <taxon>Chordata</taxon>
        <taxon>Craniata</taxon>
        <taxon>Vertebrata</taxon>
        <taxon>Euteleostomi</taxon>
        <taxon>Amphibia</taxon>
        <taxon>Batrachia</taxon>
        <taxon>Anura</taxon>
        <taxon>Neobatrachia</taxon>
        <taxon>Ranoidea</taxon>
        <taxon>Ranidae</taxon>
        <taxon>Aquarana</taxon>
    </lineage>
</organism>
<sequence>MHIIALLISLSLFIFFATEQKEFMKQIQSSGVLIVFSQAWIEELYHQVLDRNMLGESGYWGIPEGHCLPLITMLINIDGLGSSAIGGQLQASLSTQSPLPPEKNMDPSSLAGSSKGLSFMLGAEGVKEQNQKERDAICMSLDGLRKAARLSCALGVAANCASALAQMAAASCVQEEKDDKENSEHSDTITQVKQRVEQKLEQMGKQGGYRLHNAHVLCMDAILGVGLEMGSHNQDCWPHVFRVCEYISTLEHTHFSDGNSQLSLTITQAQQVSMDAHGLSTDASQEYTTEQEGTLGKSPVIQPVPIQDLIKEGSKGRAFDFRGNSLMSSSNAAKAVCTLSTQVDKLFEGAADKLNLVALSGFLYHLKKASQAQLFHSVTDTVDYSLAMPGEIKSTQDKGSALHLFRLGDVMLRIIRSKSRPLLHVMRCWSVVAPHFVEAACHKERRVSKKAVSFIHDIMTEVLTDWEEPPHFHFNEALFRPFERIMQLELCDEDVQDQVR</sequence>
<keyword evidence="1" id="KW-0732">Signal</keyword>
<proteinExistence type="predicted"/>
<keyword evidence="3" id="KW-1185">Reference proteome</keyword>
<reference evidence="3" key="1">
    <citation type="journal article" date="2017" name="Nat. Commun.">
        <title>The North American bullfrog draft genome provides insight into hormonal regulation of long noncoding RNA.</title>
        <authorList>
            <person name="Hammond S.A."/>
            <person name="Warren R.L."/>
            <person name="Vandervalk B.P."/>
            <person name="Kucuk E."/>
            <person name="Khan H."/>
            <person name="Gibb E.A."/>
            <person name="Pandoh P."/>
            <person name="Kirk H."/>
            <person name="Zhao Y."/>
            <person name="Jones M."/>
            <person name="Mungall A.J."/>
            <person name="Coope R."/>
            <person name="Pleasance S."/>
            <person name="Moore R.A."/>
            <person name="Holt R.A."/>
            <person name="Round J.M."/>
            <person name="Ohora S."/>
            <person name="Walle B.V."/>
            <person name="Veldhoen N."/>
            <person name="Helbing C.C."/>
            <person name="Birol I."/>
        </authorList>
    </citation>
    <scope>NUCLEOTIDE SEQUENCE [LARGE SCALE GENOMIC DNA]</scope>
</reference>
<dbReference type="Proteomes" id="UP000228934">
    <property type="component" value="Unassembled WGS sequence"/>
</dbReference>
<gene>
    <name evidence="2" type="ORF">AB205_0116270</name>
</gene>
<evidence type="ECO:0000313" key="3">
    <source>
        <dbReference type="Proteomes" id="UP000228934"/>
    </source>
</evidence>
<dbReference type="EMBL" id="KV924574">
    <property type="protein sequence ID" value="PIO37798.1"/>
    <property type="molecule type" value="Genomic_DNA"/>
</dbReference>
<dbReference type="AlphaFoldDB" id="A0A2G9SCB3"/>
<protein>
    <submittedName>
        <fullName evidence="2">Uncharacterized protein</fullName>
    </submittedName>
</protein>
<name>A0A2G9SCB3_AQUCT</name>
<evidence type="ECO:0000313" key="2">
    <source>
        <dbReference type="EMBL" id="PIO37798.1"/>
    </source>
</evidence>
<feature type="chain" id="PRO_5013594128" evidence="1">
    <location>
        <begin position="21"/>
        <end position="500"/>
    </location>
</feature>
<dbReference type="OrthoDB" id="10002886at2759"/>
<feature type="signal peptide" evidence="1">
    <location>
        <begin position="1"/>
        <end position="20"/>
    </location>
</feature>
<dbReference type="PANTHER" id="PTHR10663:SF344">
    <property type="entry name" value="BREFELDIN A-INHIBITED GUANINE NUCLEOTIDE-EXCHANGE PROTEIN 3"/>
    <property type="match status" value="1"/>
</dbReference>
<evidence type="ECO:0000256" key="1">
    <source>
        <dbReference type="SAM" id="SignalP"/>
    </source>
</evidence>
<accession>A0A2G9SCB3</accession>
<dbReference type="PANTHER" id="PTHR10663">
    <property type="entry name" value="GUANYL-NUCLEOTIDE EXCHANGE FACTOR"/>
    <property type="match status" value="1"/>
</dbReference>